<organism evidence="8 9">
    <name type="scientific">Wolfiporia cocos (strain MD-104)</name>
    <name type="common">Brown rot fungus</name>
    <dbReference type="NCBI Taxonomy" id="742152"/>
    <lineage>
        <taxon>Eukaryota</taxon>
        <taxon>Fungi</taxon>
        <taxon>Dikarya</taxon>
        <taxon>Basidiomycota</taxon>
        <taxon>Agaricomycotina</taxon>
        <taxon>Agaricomycetes</taxon>
        <taxon>Polyporales</taxon>
        <taxon>Phaeolaceae</taxon>
        <taxon>Wolfiporia</taxon>
    </lineage>
</organism>
<dbReference type="GO" id="GO:0017056">
    <property type="term" value="F:structural constituent of nuclear pore"/>
    <property type="evidence" value="ECO:0007669"/>
    <property type="project" value="InterPro"/>
</dbReference>
<evidence type="ECO:0008006" key="10">
    <source>
        <dbReference type="Google" id="ProtNLM"/>
    </source>
</evidence>
<dbReference type="EMBL" id="KB468113">
    <property type="protein sequence ID" value="PCH41289.1"/>
    <property type="molecule type" value="Genomic_DNA"/>
</dbReference>
<evidence type="ECO:0000256" key="1">
    <source>
        <dbReference type="ARBA" id="ARBA00004567"/>
    </source>
</evidence>
<evidence type="ECO:0000256" key="2">
    <source>
        <dbReference type="ARBA" id="ARBA00022448"/>
    </source>
</evidence>
<dbReference type="GO" id="GO:0000056">
    <property type="term" value="P:ribosomal small subunit export from nucleus"/>
    <property type="evidence" value="ECO:0007669"/>
    <property type="project" value="InterPro"/>
</dbReference>
<proteinExistence type="predicted"/>
<keyword evidence="4" id="KW-0653">Protein transport</keyword>
<evidence type="ECO:0000256" key="3">
    <source>
        <dbReference type="ARBA" id="ARBA00022816"/>
    </source>
</evidence>
<dbReference type="GO" id="GO:0006606">
    <property type="term" value="P:protein import into nucleus"/>
    <property type="evidence" value="ECO:0007669"/>
    <property type="project" value="TreeGrafter"/>
</dbReference>
<dbReference type="PANTHER" id="PTHR13257:SF0">
    <property type="entry name" value="NUCLEAR PORE COMPLEX PROTEIN NUP88"/>
    <property type="match status" value="1"/>
</dbReference>
<dbReference type="InterPro" id="IPR019321">
    <property type="entry name" value="Nucleoporin_Nup88"/>
</dbReference>
<reference evidence="8 9" key="1">
    <citation type="journal article" date="2012" name="Science">
        <title>The Paleozoic origin of enzymatic lignin decomposition reconstructed from 31 fungal genomes.</title>
        <authorList>
            <person name="Floudas D."/>
            <person name="Binder M."/>
            <person name="Riley R."/>
            <person name="Barry K."/>
            <person name="Blanchette R.A."/>
            <person name="Henrissat B."/>
            <person name="Martinez A.T."/>
            <person name="Otillar R."/>
            <person name="Spatafora J.W."/>
            <person name="Yadav J.S."/>
            <person name="Aerts A."/>
            <person name="Benoit I."/>
            <person name="Boyd A."/>
            <person name="Carlson A."/>
            <person name="Copeland A."/>
            <person name="Coutinho P.M."/>
            <person name="de Vries R.P."/>
            <person name="Ferreira P."/>
            <person name="Findley K."/>
            <person name="Foster B."/>
            <person name="Gaskell J."/>
            <person name="Glotzer D."/>
            <person name="Gorecki P."/>
            <person name="Heitman J."/>
            <person name="Hesse C."/>
            <person name="Hori C."/>
            <person name="Igarashi K."/>
            <person name="Jurgens J.A."/>
            <person name="Kallen N."/>
            <person name="Kersten P."/>
            <person name="Kohler A."/>
            <person name="Kuees U."/>
            <person name="Kumar T.K.A."/>
            <person name="Kuo A."/>
            <person name="LaButti K."/>
            <person name="Larrondo L.F."/>
            <person name="Lindquist E."/>
            <person name="Ling A."/>
            <person name="Lombard V."/>
            <person name="Lucas S."/>
            <person name="Lundell T."/>
            <person name="Martin R."/>
            <person name="McLaughlin D.J."/>
            <person name="Morgenstern I."/>
            <person name="Morin E."/>
            <person name="Murat C."/>
            <person name="Nagy L.G."/>
            <person name="Nolan M."/>
            <person name="Ohm R.A."/>
            <person name="Patyshakuliyeva A."/>
            <person name="Rokas A."/>
            <person name="Ruiz-Duenas F.J."/>
            <person name="Sabat G."/>
            <person name="Salamov A."/>
            <person name="Samejima M."/>
            <person name="Schmutz J."/>
            <person name="Slot J.C."/>
            <person name="St John F."/>
            <person name="Stenlid J."/>
            <person name="Sun H."/>
            <person name="Sun S."/>
            <person name="Syed K."/>
            <person name="Tsang A."/>
            <person name="Wiebenga A."/>
            <person name="Young D."/>
            <person name="Pisabarro A."/>
            <person name="Eastwood D.C."/>
            <person name="Martin F."/>
            <person name="Cullen D."/>
            <person name="Grigoriev I.V."/>
            <person name="Hibbett D.S."/>
        </authorList>
    </citation>
    <scope>NUCLEOTIDE SEQUENCE [LARGE SCALE GENOMIC DNA]</scope>
    <source>
        <strain evidence="8 9">MD-104</strain>
    </source>
</reference>
<dbReference type="AlphaFoldDB" id="A0A2H3JR59"/>
<evidence type="ECO:0000256" key="6">
    <source>
        <dbReference type="ARBA" id="ARBA00023132"/>
    </source>
</evidence>
<gene>
    <name evidence="8" type="ORF">WOLCODRAFT_100221</name>
</gene>
<dbReference type="OrthoDB" id="341482at2759"/>
<dbReference type="OMA" id="WHPLGVH"/>
<keyword evidence="2" id="KW-0813">Transport</keyword>
<evidence type="ECO:0000256" key="7">
    <source>
        <dbReference type="ARBA" id="ARBA00023242"/>
    </source>
</evidence>
<evidence type="ECO:0000313" key="8">
    <source>
        <dbReference type="EMBL" id="PCH41289.1"/>
    </source>
</evidence>
<protein>
    <recommendedName>
        <fullName evidence="10">Nucleoporin Nup82</fullName>
    </recommendedName>
</protein>
<dbReference type="GO" id="GO:0006406">
    <property type="term" value="P:mRNA export from nucleus"/>
    <property type="evidence" value="ECO:0007669"/>
    <property type="project" value="TreeGrafter"/>
</dbReference>
<dbReference type="InterPro" id="IPR037700">
    <property type="entry name" value="NUP88/NUP82"/>
</dbReference>
<evidence type="ECO:0000313" key="9">
    <source>
        <dbReference type="Proteomes" id="UP000218811"/>
    </source>
</evidence>
<comment type="subcellular location">
    <subcellularLocation>
        <location evidence="1">Nucleus</location>
        <location evidence="1">Nuclear pore complex</location>
    </subcellularLocation>
</comment>
<dbReference type="GO" id="GO:0005643">
    <property type="term" value="C:nuclear pore"/>
    <property type="evidence" value="ECO:0007669"/>
    <property type="project" value="UniProtKB-SubCell"/>
</dbReference>
<dbReference type="Pfam" id="PF10168">
    <property type="entry name" value="Nup88"/>
    <property type="match status" value="1"/>
</dbReference>
<dbReference type="GO" id="GO:0000055">
    <property type="term" value="P:ribosomal large subunit export from nucleus"/>
    <property type="evidence" value="ECO:0007669"/>
    <property type="project" value="InterPro"/>
</dbReference>
<dbReference type="Proteomes" id="UP000218811">
    <property type="component" value="Unassembled WGS sequence"/>
</dbReference>
<keyword evidence="7" id="KW-0539">Nucleus</keyword>
<dbReference type="PANTHER" id="PTHR13257">
    <property type="entry name" value="NUCLEOPORIN NUP84-RELATED"/>
    <property type="match status" value="1"/>
</dbReference>
<keyword evidence="9" id="KW-1185">Reference proteome</keyword>
<evidence type="ECO:0000256" key="5">
    <source>
        <dbReference type="ARBA" id="ARBA00023010"/>
    </source>
</evidence>
<keyword evidence="5" id="KW-0811">Translocation</keyword>
<keyword evidence="6" id="KW-0906">Nuclear pore complex</keyword>
<dbReference type="STRING" id="742152.A0A2H3JR59"/>
<name>A0A2H3JR59_WOLCO</name>
<sequence>MEKEIDWNELLQDHPVFSPSERAAGKTDPSFELSLGSLVDLTEANHSHDGQAPSGRRQVMAIKDSELIVAVGSEIRMATLAESPTKLGRSARKSYKTLSTPSVQFEIRQIVLNSHGKLLAVAGAYQVVVVVLPHSGFTKLKPETVDCKSLLIGQFYHAESTTAPIAKIDWHPWGEGGTTLLVMTTDGILREYDIAVDAEEPQQMLSLVPEKRKNRFAADGDAECEAASFTLGKGRADWGPLSIYTIMKSGDIYAICPYMPRNAAIPSSYIHALECFVAAKQEFLSRSQGEGTSSNTLASMYDHQHKYVNALLRQMPPGTAFPSISRPVSIHPPNTVKSPPVRQGPFLLQPSPRTLHGSEGGDATDIVYLAFGNDAEETDSETKRLGIVLAAFQDGRVDVYLDVEKIEARWDHKHADKDLPMFAVYETIDLGIVNMLSKATTSKTDSSLLDLIQGNHPVLSPDPVREDAVYIHHGFGAHALQLGPMLRSLATALHGAVDDESGSLLEQALRECKYTEVQPLMTTFSIERKSSNPIVSLTLPNDVYLTYSIFILTSAMRITVFPLTLRSESPYPSTSELPSVPDQTRSATPPFASADFSKVSFLSAEPFSIPDVLKRNAGLPSNPRLALPRNAGGELVLTDDVLRNFRATVEHLTAQVHEVLFAHRRSEARVELQRAEFGRQREKCAQMFRIIDQLKNTRQSNTKAKLEAVQNNQQALLTRLDRILRSLMAKASPELSESETKWFEELGRMKEEVVGSSKYDERSLSARSRALRQEVDRLLPKLKELNELEHERKKKLAERGEVLGVSQAFELGKRSTQERTRIDSIENEVLRLAARLDMTLGQPPQLRDKPIAS</sequence>
<keyword evidence="3" id="KW-0509">mRNA transport</keyword>
<evidence type="ECO:0000256" key="4">
    <source>
        <dbReference type="ARBA" id="ARBA00022927"/>
    </source>
</evidence>
<accession>A0A2H3JR59</accession>